<dbReference type="Pfam" id="PF00235">
    <property type="entry name" value="Profilin"/>
    <property type="match status" value="1"/>
</dbReference>
<evidence type="ECO:0000313" key="6">
    <source>
        <dbReference type="EMBL" id="KAG6491676.1"/>
    </source>
</evidence>
<evidence type="ECO:0000256" key="5">
    <source>
        <dbReference type="ARBA" id="ARBA00023212"/>
    </source>
</evidence>
<dbReference type="AlphaFoldDB" id="A0A8J5FVS8"/>
<organism evidence="6 7">
    <name type="scientific">Zingiber officinale</name>
    <name type="common">Ginger</name>
    <name type="synonym">Amomum zingiber</name>
    <dbReference type="NCBI Taxonomy" id="94328"/>
    <lineage>
        <taxon>Eukaryota</taxon>
        <taxon>Viridiplantae</taxon>
        <taxon>Streptophyta</taxon>
        <taxon>Embryophyta</taxon>
        <taxon>Tracheophyta</taxon>
        <taxon>Spermatophyta</taxon>
        <taxon>Magnoliopsida</taxon>
        <taxon>Liliopsida</taxon>
        <taxon>Zingiberales</taxon>
        <taxon>Zingiberaceae</taxon>
        <taxon>Zingiber</taxon>
    </lineage>
</organism>
<comment type="caution">
    <text evidence="6">The sequence shown here is derived from an EMBL/GenBank/DDBJ whole genome shotgun (WGS) entry which is preliminary data.</text>
</comment>
<evidence type="ECO:0000313" key="7">
    <source>
        <dbReference type="Proteomes" id="UP000734854"/>
    </source>
</evidence>
<name>A0A8J5FVS8_ZINOF</name>
<proteinExistence type="inferred from homology"/>
<keyword evidence="5" id="KW-0206">Cytoskeleton</keyword>
<keyword evidence="3" id="KW-0963">Cytoplasm</keyword>
<comment type="subcellular location">
    <subcellularLocation>
        <location evidence="1">Cytoplasm</location>
        <location evidence="1">Cytoskeleton</location>
    </subcellularLocation>
</comment>
<dbReference type="InterPro" id="IPR005455">
    <property type="entry name" value="PFN_euk"/>
</dbReference>
<dbReference type="SUPFAM" id="SSF55770">
    <property type="entry name" value="Profilin (actin-binding protein)"/>
    <property type="match status" value="1"/>
</dbReference>
<protein>
    <recommendedName>
        <fullName evidence="8">Profilin</fullName>
    </recommendedName>
</protein>
<accession>A0A8J5FVS8</accession>
<evidence type="ECO:0000256" key="1">
    <source>
        <dbReference type="ARBA" id="ARBA00004245"/>
    </source>
</evidence>
<reference evidence="6 7" key="1">
    <citation type="submission" date="2020-08" db="EMBL/GenBank/DDBJ databases">
        <title>Plant Genome Project.</title>
        <authorList>
            <person name="Zhang R.-G."/>
        </authorList>
    </citation>
    <scope>NUCLEOTIDE SEQUENCE [LARGE SCALE GENOMIC DNA]</scope>
    <source>
        <tissue evidence="6">Rhizome</tissue>
    </source>
</reference>
<dbReference type="InterPro" id="IPR048278">
    <property type="entry name" value="PFN"/>
</dbReference>
<dbReference type="GO" id="GO:0003779">
    <property type="term" value="F:actin binding"/>
    <property type="evidence" value="ECO:0007669"/>
    <property type="project" value="UniProtKB-KW"/>
</dbReference>
<dbReference type="PRINTS" id="PR01640">
    <property type="entry name" value="PROFILINPLNT"/>
</dbReference>
<evidence type="ECO:0008006" key="8">
    <source>
        <dbReference type="Google" id="ProtNLM"/>
    </source>
</evidence>
<evidence type="ECO:0000256" key="3">
    <source>
        <dbReference type="ARBA" id="ARBA00022490"/>
    </source>
</evidence>
<dbReference type="InterPro" id="IPR036140">
    <property type="entry name" value="PFN_sf"/>
</dbReference>
<gene>
    <name evidence="6" type="ORF">ZIOFF_046612</name>
</gene>
<dbReference type="EMBL" id="JACMSC010000013">
    <property type="protein sequence ID" value="KAG6491676.1"/>
    <property type="molecule type" value="Genomic_DNA"/>
</dbReference>
<evidence type="ECO:0000256" key="2">
    <source>
        <dbReference type="ARBA" id="ARBA00010058"/>
    </source>
</evidence>
<keyword evidence="7" id="KW-1185">Reference proteome</keyword>
<evidence type="ECO:0000256" key="4">
    <source>
        <dbReference type="ARBA" id="ARBA00023203"/>
    </source>
</evidence>
<dbReference type="Gene3D" id="3.30.450.30">
    <property type="entry name" value="Dynein light chain 2a, cytoplasmic"/>
    <property type="match status" value="1"/>
</dbReference>
<dbReference type="GO" id="GO:0005856">
    <property type="term" value="C:cytoskeleton"/>
    <property type="evidence" value="ECO:0007669"/>
    <property type="project" value="UniProtKB-SubCell"/>
</dbReference>
<comment type="similarity">
    <text evidence="2">Belongs to the profilin family.</text>
</comment>
<sequence length="92" mass="9599">MIKPEEFTALMNDFDAPGSLAPIGLHLGGTKYMVIQGEPGEKGMDGSSEDGAVGIPAKARVARASAGKDDADRLPQRRLVHTSQCDDCASGI</sequence>
<keyword evidence="4" id="KW-0009">Actin-binding</keyword>
<dbReference type="Proteomes" id="UP000734854">
    <property type="component" value="Unassembled WGS sequence"/>
</dbReference>